<dbReference type="InterPro" id="IPR045851">
    <property type="entry name" value="AMP-bd_C_sf"/>
</dbReference>
<evidence type="ECO:0000256" key="1">
    <source>
        <dbReference type="ARBA" id="ARBA00022741"/>
    </source>
</evidence>
<dbReference type="Pfam" id="PF23562">
    <property type="entry name" value="AMP-binding_C_3"/>
    <property type="match status" value="1"/>
</dbReference>
<dbReference type="CDD" id="cd05907">
    <property type="entry name" value="VL_LC_FACS_like"/>
    <property type="match status" value="1"/>
</dbReference>
<gene>
    <name evidence="5" type="ORF">JMJ55_07740</name>
</gene>
<evidence type="ECO:0000313" key="5">
    <source>
        <dbReference type="EMBL" id="MBL6455210.1"/>
    </source>
</evidence>
<keyword evidence="6" id="KW-1185">Reference proteome</keyword>
<dbReference type="RefSeq" id="WP_202824923.1">
    <property type="nucleotide sequence ID" value="NZ_JAEUXJ010000002.1"/>
</dbReference>
<dbReference type="EMBL" id="JAEUXJ010000002">
    <property type="protein sequence ID" value="MBL6455210.1"/>
    <property type="molecule type" value="Genomic_DNA"/>
</dbReference>
<dbReference type="InterPro" id="IPR042099">
    <property type="entry name" value="ANL_N_sf"/>
</dbReference>
<evidence type="ECO:0000256" key="3">
    <source>
        <dbReference type="ARBA" id="ARBA00024484"/>
    </source>
</evidence>
<comment type="catalytic activity">
    <reaction evidence="3">
        <text>a long-chain fatty acid + ATP + CoA = a long-chain fatty acyl-CoA + AMP + diphosphate</text>
        <dbReference type="Rhea" id="RHEA:15421"/>
        <dbReference type="ChEBI" id="CHEBI:30616"/>
        <dbReference type="ChEBI" id="CHEBI:33019"/>
        <dbReference type="ChEBI" id="CHEBI:57287"/>
        <dbReference type="ChEBI" id="CHEBI:57560"/>
        <dbReference type="ChEBI" id="CHEBI:83139"/>
        <dbReference type="ChEBI" id="CHEBI:456215"/>
        <dbReference type="EC" id="6.2.1.3"/>
    </reaction>
    <physiologicalReaction direction="left-to-right" evidence="3">
        <dbReference type="Rhea" id="RHEA:15422"/>
    </physiologicalReaction>
</comment>
<name>A0ABS1V0K9_9PROT</name>
<evidence type="ECO:0000256" key="2">
    <source>
        <dbReference type="ARBA" id="ARBA00022840"/>
    </source>
</evidence>
<proteinExistence type="predicted"/>
<dbReference type="Proteomes" id="UP000606490">
    <property type="component" value="Unassembled WGS sequence"/>
</dbReference>
<dbReference type="Pfam" id="PF00501">
    <property type="entry name" value="AMP-binding"/>
    <property type="match status" value="1"/>
</dbReference>
<evidence type="ECO:0000313" key="6">
    <source>
        <dbReference type="Proteomes" id="UP000606490"/>
    </source>
</evidence>
<comment type="caution">
    <text evidence="5">The sequence shown here is derived from an EMBL/GenBank/DDBJ whole genome shotgun (WGS) entry which is preliminary data.</text>
</comment>
<keyword evidence="2" id="KW-0067">ATP-binding</keyword>
<dbReference type="Gene3D" id="3.30.300.30">
    <property type="match status" value="1"/>
</dbReference>
<keyword evidence="1" id="KW-0547">Nucleotide-binding</keyword>
<evidence type="ECO:0000259" key="4">
    <source>
        <dbReference type="Pfam" id="PF00501"/>
    </source>
</evidence>
<dbReference type="InterPro" id="IPR000873">
    <property type="entry name" value="AMP-dep_synth/lig_dom"/>
</dbReference>
<dbReference type="SUPFAM" id="SSF56801">
    <property type="entry name" value="Acetyl-CoA synthetase-like"/>
    <property type="match status" value="1"/>
</dbReference>
<sequence>MPDIGTGQDGAFQGSKGSTPWGSLPWMLLDIARQRPDRPMVRFWRGKRWQRLSWGEFALSVASAAAWLRRAGVSPGDRVVLVSESRPEFNIADAALMAIGAVTVPTYTTNTDADHAHILRDSGARIAIASSAALLARVAGAAPERLELLIGLDAPPPPEAAARTAHWPELLAEPGDLPMLMAEVEQIPPGRLACLIYTSGTGGTPRGVMLPHRAMLANRDGVAALAERLHLDGTTYLSFLPLSHSYEHTVGVFLLPSLGVEVVYSRGADRLSAEFQEFRPSIITAVPRLFEVLRGRMLAQLEKETPFRQRLFRTALDLGLRRADGPPLSLLERVQDAVLDRLVRQKVRARFGGNLQAMVCGGARLDPDLSGFFIGLGLPLIQGYGQTEAGPVIAVNPPWDNVRQTVGYPLSGVEARLAEDGELLVRGPLVMDGYWGNPEATAAAIHPAAGDPPGVAPWLHTGDMARIEAGRITITDRKRDFIKTLGGDMVSPAKLESLLMAEPEIAQAVVAGEGQAGVVALVVATEGQEAGIAQAIARVNARLSTIERIRRWSVAPAAFSVENGLLTPTMKVKRRAVLERHEAEIAALYR</sequence>
<dbReference type="PANTHER" id="PTHR43272:SF33">
    <property type="entry name" value="AMP-BINDING DOMAIN-CONTAINING PROTEIN-RELATED"/>
    <property type="match status" value="1"/>
</dbReference>
<protein>
    <submittedName>
        <fullName evidence="5">AMP-binding protein</fullName>
    </submittedName>
</protein>
<dbReference type="PANTHER" id="PTHR43272">
    <property type="entry name" value="LONG-CHAIN-FATTY-ACID--COA LIGASE"/>
    <property type="match status" value="1"/>
</dbReference>
<feature type="domain" description="AMP-dependent synthetase/ligase" evidence="4">
    <location>
        <begin position="32"/>
        <end position="435"/>
    </location>
</feature>
<reference evidence="5 6" key="1">
    <citation type="submission" date="2021-01" db="EMBL/GenBank/DDBJ databases">
        <title>Belnapia mucosa sp. nov. and Belnapia arida sp. nov., isolated from the Tabernas Desert (Almeria, Spain).</title>
        <authorList>
            <person name="Molina-Menor E."/>
            <person name="Vidal-Verdu A."/>
            <person name="Calonge A."/>
            <person name="Satari L."/>
            <person name="Pereto Magraner J."/>
            <person name="Porcar Miralles M."/>
        </authorList>
    </citation>
    <scope>NUCLEOTIDE SEQUENCE [LARGE SCALE GENOMIC DNA]</scope>
    <source>
        <strain evidence="5 6">T6</strain>
    </source>
</reference>
<dbReference type="Gene3D" id="3.40.50.12780">
    <property type="entry name" value="N-terminal domain of ligase-like"/>
    <property type="match status" value="1"/>
</dbReference>
<accession>A0ABS1V0K9</accession>
<organism evidence="5 6">
    <name type="scientific">Belnapia mucosa</name>
    <dbReference type="NCBI Taxonomy" id="2804532"/>
    <lineage>
        <taxon>Bacteria</taxon>
        <taxon>Pseudomonadati</taxon>
        <taxon>Pseudomonadota</taxon>
        <taxon>Alphaproteobacteria</taxon>
        <taxon>Acetobacterales</taxon>
        <taxon>Roseomonadaceae</taxon>
        <taxon>Belnapia</taxon>
    </lineage>
</organism>